<sequence length="551" mass="64694">MKIGKPIQKKILKNNKEYNFYKEEYEKYILKYQNLIKNLDEKNNKKIVMYENSLSKINELMIKTDNLQKQLPLLEKALEEIKNVDKIYKVNELINIINTLKMNEKIVKEENKYLKNTIKELRDTNKKYEDKLNNSENLLNKENNFYKKEYENILKREEEYHNIINKLLENNLISIQEKQKLYENIIKEYKLQKLNIAYVLSGFPTLSETFVINELRWLVKHGYNVKVLCYNNPPNPIKLDFNLEVIRFDKSGNPAENLEKLLIEHDINLIHSHFVFPTGTLYTYPIATKLKIPFTLFAHAFDIFVKENDKKNNISEISKSKYCKGIFTLSNYHKNYLMSRDVPENKIILTRQATEYQIHPLKEKNRKIKKIVSISRFVEKKGIDILIETAKILENENYEFSIYGFGILEDELKKQIKKLKLKNIKVKGSLENPKEVKKVFDTSDLLVSPCRIAKNGDRDGIPTVMFESMAYGVPVLTTNVSAIPEVIIDGKNGFLVKPNNPYELARKIREINSKSPEEIVKIRKNAQFDVQNISSIKKTMTTLLNTWSTTN</sequence>
<reference evidence="4 5" key="1">
    <citation type="submission" date="2015-04" db="EMBL/GenBank/DDBJ databases">
        <title>The complete genome sequence of the rumen methanogen Methanobrevibacter millerae SM9.</title>
        <authorList>
            <person name="Leahy S.C."/>
            <person name="Kelly W.J."/>
            <person name="Pacheco D.M."/>
            <person name="Li D."/>
            <person name="Altermann E."/>
            <person name="Attwood G.T."/>
        </authorList>
    </citation>
    <scope>NUCLEOTIDE SEQUENCE [LARGE SCALE GENOMIC DNA]</scope>
    <source>
        <strain evidence="4 5">SM9</strain>
    </source>
</reference>
<evidence type="ECO:0000313" key="4">
    <source>
        <dbReference type="EMBL" id="ALT69731.1"/>
    </source>
</evidence>
<dbReference type="PANTHER" id="PTHR12526">
    <property type="entry name" value="GLYCOSYLTRANSFERASE"/>
    <property type="match status" value="1"/>
</dbReference>
<accession>A0A0U2TVD4</accession>
<evidence type="ECO:0000259" key="3">
    <source>
        <dbReference type="Pfam" id="PF13439"/>
    </source>
</evidence>
<dbReference type="Pfam" id="PF13439">
    <property type="entry name" value="Glyco_transf_4"/>
    <property type="match status" value="1"/>
</dbReference>
<dbReference type="RefSeq" id="WP_058739949.1">
    <property type="nucleotide sequence ID" value="NZ_CP011266.1"/>
</dbReference>
<keyword evidence="4" id="KW-0808">Transferase</keyword>
<dbReference type="OrthoDB" id="131038at2157"/>
<dbReference type="EMBL" id="CP011266">
    <property type="protein sequence ID" value="ALT69731.1"/>
    <property type="molecule type" value="Genomic_DNA"/>
</dbReference>
<evidence type="ECO:0000256" key="1">
    <source>
        <dbReference type="SAM" id="Coils"/>
    </source>
</evidence>
<dbReference type="Proteomes" id="UP000067738">
    <property type="component" value="Chromosome"/>
</dbReference>
<keyword evidence="1" id="KW-0175">Coiled coil</keyword>
<gene>
    <name evidence="4" type="ORF">sm9_1965</name>
</gene>
<dbReference type="Gene3D" id="3.40.50.2000">
    <property type="entry name" value="Glycogen Phosphorylase B"/>
    <property type="match status" value="2"/>
</dbReference>
<dbReference type="SUPFAM" id="SSF53756">
    <property type="entry name" value="UDP-Glycosyltransferase/glycogen phosphorylase"/>
    <property type="match status" value="1"/>
</dbReference>
<dbReference type="PANTHER" id="PTHR12526:SF630">
    <property type="entry name" value="GLYCOSYLTRANSFERASE"/>
    <property type="match status" value="1"/>
</dbReference>
<dbReference type="InterPro" id="IPR001296">
    <property type="entry name" value="Glyco_trans_1"/>
</dbReference>
<dbReference type="AlphaFoldDB" id="A0A0U2TVD4"/>
<feature type="domain" description="Glycosyl transferase family 1" evidence="2">
    <location>
        <begin position="363"/>
        <end position="526"/>
    </location>
</feature>
<feature type="coiled-coil region" evidence="1">
    <location>
        <begin position="111"/>
        <end position="145"/>
    </location>
</feature>
<name>A0A0U2TVD4_9EURY</name>
<evidence type="ECO:0000313" key="5">
    <source>
        <dbReference type="Proteomes" id="UP000067738"/>
    </source>
</evidence>
<dbReference type="PATRIC" id="fig|230361.4.peg.2029"/>
<protein>
    <submittedName>
        <fullName evidence="4">Glycosyl transferase GT4 family</fullName>
    </submittedName>
</protein>
<dbReference type="GO" id="GO:0016757">
    <property type="term" value="F:glycosyltransferase activity"/>
    <property type="evidence" value="ECO:0007669"/>
    <property type="project" value="InterPro"/>
</dbReference>
<feature type="domain" description="Glycosyltransferase subfamily 4-like N-terminal" evidence="3">
    <location>
        <begin position="208"/>
        <end position="347"/>
    </location>
</feature>
<dbReference type="Pfam" id="PF00534">
    <property type="entry name" value="Glycos_transf_1"/>
    <property type="match status" value="1"/>
</dbReference>
<feature type="coiled-coil region" evidence="1">
    <location>
        <begin position="18"/>
        <end position="84"/>
    </location>
</feature>
<keyword evidence="5" id="KW-1185">Reference proteome</keyword>
<organism evidence="4 5">
    <name type="scientific">Methanobrevibacter millerae</name>
    <dbReference type="NCBI Taxonomy" id="230361"/>
    <lineage>
        <taxon>Archaea</taxon>
        <taxon>Methanobacteriati</taxon>
        <taxon>Methanobacteriota</taxon>
        <taxon>Methanomada group</taxon>
        <taxon>Methanobacteria</taxon>
        <taxon>Methanobacteriales</taxon>
        <taxon>Methanobacteriaceae</taxon>
        <taxon>Methanobrevibacter</taxon>
    </lineage>
</organism>
<proteinExistence type="predicted"/>
<evidence type="ECO:0000259" key="2">
    <source>
        <dbReference type="Pfam" id="PF00534"/>
    </source>
</evidence>
<dbReference type="InterPro" id="IPR028098">
    <property type="entry name" value="Glyco_trans_4-like_N"/>
</dbReference>
<dbReference type="GeneID" id="26736919"/>
<dbReference type="CDD" id="cd03801">
    <property type="entry name" value="GT4_PimA-like"/>
    <property type="match status" value="1"/>
</dbReference>
<dbReference type="KEGG" id="mmil:sm9_1965"/>